<evidence type="ECO:0000256" key="1">
    <source>
        <dbReference type="SAM" id="MobiDB-lite"/>
    </source>
</evidence>
<feature type="region of interest" description="Disordered" evidence="1">
    <location>
        <begin position="38"/>
        <end position="97"/>
    </location>
</feature>
<feature type="compositionally biased region" description="Basic and acidic residues" evidence="1">
    <location>
        <begin position="39"/>
        <end position="53"/>
    </location>
</feature>
<comment type="caution">
    <text evidence="2">The sequence shown here is derived from an EMBL/GenBank/DDBJ whole genome shotgun (WGS) entry which is preliminary data.</text>
</comment>
<name>A0A835W2P9_CHLIN</name>
<feature type="compositionally biased region" description="Gly residues" evidence="1">
    <location>
        <begin position="86"/>
        <end position="97"/>
    </location>
</feature>
<dbReference type="OrthoDB" id="5988651at2759"/>
<evidence type="ECO:0000313" key="2">
    <source>
        <dbReference type="EMBL" id="KAG2433826.1"/>
    </source>
</evidence>
<dbReference type="Proteomes" id="UP000650467">
    <property type="component" value="Unassembled WGS sequence"/>
</dbReference>
<proteinExistence type="predicted"/>
<keyword evidence="3" id="KW-1185">Reference proteome</keyword>
<organism evidence="2 3">
    <name type="scientific">Chlamydomonas incerta</name>
    <dbReference type="NCBI Taxonomy" id="51695"/>
    <lineage>
        <taxon>Eukaryota</taxon>
        <taxon>Viridiplantae</taxon>
        <taxon>Chlorophyta</taxon>
        <taxon>core chlorophytes</taxon>
        <taxon>Chlorophyceae</taxon>
        <taxon>CS clade</taxon>
        <taxon>Chlamydomonadales</taxon>
        <taxon>Chlamydomonadaceae</taxon>
        <taxon>Chlamydomonas</taxon>
    </lineage>
</organism>
<evidence type="ECO:0000313" key="3">
    <source>
        <dbReference type="Proteomes" id="UP000650467"/>
    </source>
</evidence>
<gene>
    <name evidence="2" type="ORF">HXX76_008183</name>
</gene>
<accession>A0A835W2P9</accession>
<reference evidence="2" key="1">
    <citation type="journal article" date="2020" name="bioRxiv">
        <title>Comparative genomics of Chlamydomonas.</title>
        <authorList>
            <person name="Craig R.J."/>
            <person name="Hasan A.R."/>
            <person name="Ness R.W."/>
            <person name="Keightley P.D."/>
        </authorList>
    </citation>
    <scope>NUCLEOTIDE SEQUENCE</scope>
    <source>
        <strain evidence="2">SAG 7.73</strain>
    </source>
</reference>
<dbReference type="AlphaFoldDB" id="A0A835W2P9"/>
<dbReference type="EMBL" id="JAEHOC010000018">
    <property type="protein sequence ID" value="KAG2433826.1"/>
    <property type="molecule type" value="Genomic_DNA"/>
</dbReference>
<sequence>MCMCNRTVRAMSSLVIRPHMFSTTRLLRGNSRFRHARVDHRQGRHEMTKEDSSRIQSSQAKGGHDTGKDTFAARAQSAGDRAAHASGGGGGGKHGGK</sequence>
<protein>
    <submittedName>
        <fullName evidence="2">Uncharacterized protein</fullName>
    </submittedName>
</protein>